<evidence type="ECO:0000256" key="1">
    <source>
        <dbReference type="ARBA" id="ARBA00022527"/>
    </source>
</evidence>
<keyword evidence="5 10" id="KW-0418">Kinase</keyword>
<dbReference type="InterPro" id="IPR000719">
    <property type="entry name" value="Prot_kinase_dom"/>
</dbReference>
<dbReference type="EMBL" id="JAFEMO010000002">
    <property type="protein sequence ID" value="KAH7575154.1"/>
    <property type="molecule type" value="Genomic_DNA"/>
</dbReference>
<dbReference type="PROSITE" id="PS00108">
    <property type="entry name" value="PROTEIN_KINASE_ST"/>
    <property type="match status" value="1"/>
</dbReference>
<dbReference type="Pfam" id="PF05207">
    <property type="entry name" value="Zn_ribbon_CSL"/>
    <property type="match status" value="1"/>
</dbReference>
<dbReference type="EC" id="2.7.11.1" evidence="10"/>
<accession>A0ABQ8IFD8</accession>
<dbReference type="Proteomes" id="UP000827721">
    <property type="component" value="Unassembled WGS sequence"/>
</dbReference>
<dbReference type="InterPro" id="IPR011009">
    <property type="entry name" value="Kinase-like_dom_sf"/>
</dbReference>
<keyword evidence="2 10" id="KW-0808">Transferase</keyword>
<dbReference type="SUPFAM" id="SSF144217">
    <property type="entry name" value="CSL zinc finger"/>
    <property type="match status" value="1"/>
</dbReference>
<dbReference type="InterPro" id="IPR036671">
    <property type="entry name" value="DPH_MB_sf"/>
</dbReference>
<comment type="catalytic activity">
    <reaction evidence="10">
        <text>L-seryl-[protein] + ATP = O-phospho-L-seryl-[protein] + ADP + H(+)</text>
        <dbReference type="Rhea" id="RHEA:17989"/>
        <dbReference type="Rhea" id="RHEA-COMP:9863"/>
        <dbReference type="Rhea" id="RHEA-COMP:11604"/>
        <dbReference type="ChEBI" id="CHEBI:15378"/>
        <dbReference type="ChEBI" id="CHEBI:29999"/>
        <dbReference type="ChEBI" id="CHEBI:30616"/>
        <dbReference type="ChEBI" id="CHEBI:83421"/>
        <dbReference type="ChEBI" id="CHEBI:456216"/>
        <dbReference type="EC" id="2.7.11.1"/>
    </reaction>
</comment>
<dbReference type="SMART" id="SM00220">
    <property type="entry name" value="S_TKc"/>
    <property type="match status" value="1"/>
</dbReference>
<dbReference type="CDD" id="cd14007">
    <property type="entry name" value="STKc_Aurora"/>
    <property type="match status" value="1"/>
</dbReference>
<comment type="caution">
    <text evidence="14">The sequence shown here is derived from an EMBL/GenBank/DDBJ whole genome shotgun (WGS) entry which is preliminary data.</text>
</comment>
<evidence type="ECO:0000256" key="11">
    <source>
        <dbReference type="SAM" id="MobiDB-lite"/>
    </source>
</evidence>
<evidence type="ECO:0000259" key="12">
    <source>
        <dbReference type="PROSITE" id="PS50011"/>
    </source>
</evidence>
<evidence type="ECO:0000256" key="10">
    <source>
        <dbReference type="RuleBase" id="RU367134"/>
    </source>
</evidence>
<proteinExistence type="inferred from homology"/>
<evidence type="ECO:0000259" key="13">
    <source>
        <dbReference type="PROSITE" id="PS51074"/>
    </source>
</evidence>
<gene>
    <name evidence="14" type="ORF">JRO89_XS02G0055400</name>
</gene>
<evidence type="ECO:0000313" key="15">
    <source>
        <dbReference type="Proteomes" id="UP000827721"/>
    </source>
</evidence>
<evidence type="ECO:0000256" key="2">
    <source>
        <dbReference type="ARBA" id="ARBA00022679"/>
    </source>
</evidence>
<feature type="binding site" evidence="8">
    <location>
        <position position="62"/>
    </location>
    <ligand>
        <name>ATP</name>
        <dbReference type="ChEBI" id="CHEBI:30616"/>
    </ligand>
</feature>
<dbReference type="InterPro" id="IPR017441">
    <property type="entry name" value="Protein_kinase_ATP_BS"/>
</dbReference>
<feature type="region of interest" description="Disordered" evidence="11">
    <location>
        <begin position="1"/>
        <end position="21"/>
    </location>
</feature>
<keyword evidence="15" id="KW-1185">Reference proteome</keyword>
<sequence length="425" mass="49475">MVLTRKSHLNSKSEEQRETPKKQWSLKDFEIGKPLGKGKFGRVYVARELQSKYIVALKVIFKEQIEKYRIHHQLRREMEIQTSLRHPNILRLYGWFHDDERIFLILEYAHCGELYRVLRKNGHLSEQQAATYIVSLTTALAYCHEKHVIHRDIKPENLLLDHEGRLKIADFGWSVQSRSKRHTMCGTLDYLAPEMVENKAHDYAVDNWTLGILCYEFLYGAPPFEAESQSDTFKRIMKVDLSFPSTPSVSTEAKDLILRGLLKKASASEDLGASLGNQECRPCRKDKGLELPLLKRHLFSCVRCPYLLRQQNPNPNPETAIVILSFWFLQLKHQFSRSNYSETMSYDDVEIEDMEWNEELQSYTYPCPCGDLFQITKDELRLGEEIARCPSCSLYITVIYNIEDFLDKKSNNKLEKSKQQPVAVA</sequence>
<comment type="similarity">
    <text evidence="10">Belongs to the protein kinase superfamily. Ser/Thr protein kinase family. Aurora subfamily.</text>
</comment>
<evidence type="ECO:0000256" key="7">
    <source>
        <dbReference type="ARBA" id="ARBA00023004"/>
    </source>
</evidence>
<evidence type="ECO:0000256" key="8">
    <source>
        <dbReference type="PROSITE-ProRule" id="PRU10141"/>
    </source>
</evidence>
<dbReference type="PROSITE" id="PS50011">
    <property type="entry name" value="PROTEIN_KINASE_DOM"/>
    <property type="match status" value="1"/>
</dbReference>
<keyword evidence="7" id="KW-0408">Iron</keyword>
<dbReference type="InterPro" id="IPR030616">
    <property type="entry name" value="Aur-like"/>
</dbReference>
<dbReference type="PROSITE" id="PS00107">
    <property type="entry name" value="PROTEIN_KINASE_ATP"/>
    <property type="match status" value="1"/>
</dbReference>
<evidence type="ECO:0000256" key="3">
    <source>
        <dbReference type="ARBA" id="ARBA00022723"/>
    </source>
</evidence>
<evidence type="ECO:0000256" key="9">
    <source>
        <dbReference type="RuleBase" id="RU000304"/>
    </source>
</evidence>
<evidence type="ECO:0000313" key="14">
    <source>
        <dbReference type="EMBL" id="KAH7575154.1"/>
    </source>
</evidence>
<feature type="domain" description="DPH-type MB" evidence="13">
    <location>
        <begin position="345"/>
        <end position="401"/>
    </location>
</feature>
<name>A0ABQ8IFD8_9ROSI</name>
<dbReference type="PROSITE" id="PS51074">
    <property type="entry name" value="DPH_MB"/>
    <property type="match status" value="1"/>
</dbReference>
<dbReference type="Gene3D" id="3.10.660.10">
    <property type="entry name" value="DPH Zinc finger"/>
    <property type="match status" value="1"/>
</dbReference>
<dbReference type="SUPFAM" id="SSF56112">
    <property type="entry name" value="Protein kinase-like (PK-like)"/>
    <property type="match status" value="1"/>
</dbReference>
<evidence type="ECO:0000256" key="5">
    <source>
        <dbReference type="ARBA" id="ARBA00022777"/>
    </source>
</evidence>
<evidence type="ECO:0000256" key="4">
    <source>
        <dbReference type="ARBA" id="ARBA00022741"/>
    </source>
</evidence>
<keyword evidence="3" id="KW-0479">Metal-binding</keyword>
<protein>
    <recommendedName>
        <fullName evidence="10">Aurora kinase</fullName>
        <ecNumber evidence="10">2.7.11.1</ecNumber>
    </recommendedName>
</protein>
<feature type="compositionally biased region" description="Basic and acidic residues" evidence="11">
    <location>
        <begin position="11"/>
        <end position="21"/>
    </location>
</feature>
<keyword evidence="1 9" id="KW-0723">Serine/threonine-protein kinase</keyword>
<dbReference type="Pfam" id="PF00069">
    <property type="entry name" value="Pkinase"/>
    <property type="match status" value="1"/>
</dbReference>
<organism evidence="14 15">
    <name type="scientific">Xanthoceras sorbifolium</name>
    <dbReference type="NCBI Taxonomy" id="99658"/>
    <lineage>
        <taxon>Eukaryota</taxon>
        <taxon>Viridiplantae</taxon>
        <taxon>Streptophyta</taxon>
        <taxon>Embryophyta</taxon>
        <taxon>Tracheophyta</taxon>
        <taxon>Spermatophyta</taxon>
        <taxon>Magnoliopsida</taxon>
        <taxon>eudicotyledons</taxon>
        <taxon>Gunneridae</taxon>
        <taxon>Pentapetalae</taxon>
        <taxon>rosids</taxon>
        <taxon>malvids</taxon>
        <taxon>Sapindales</taxon>
        <taxon>Sapindaceae</taxon>
        <taxon>Xanthoceroideae</taxon>
        <taxon>Xanthoceras</taxon>
    </lineage>
</organism>
<evidence type="ECO:0000256" key="6">
    <source>
        <dbReference type="ARBA" id="ARBA00022840"/>
    </source>
</evidence>
<dbReference type="PANTHER" id="PTHR24350">
    <property type="entry name" value="SERINE/THREONINE-PROTEIN KINASE IAL-RELATED"/>
    <property type="match status" value="1"/>
</dbReference>
<feature type="domain" description="Protein kinase" evidence="12">
    <location>
        <begin position="29"/>
        <end position="294"/>
    </location>
</feature>
<dbReference type="InterPro" id="IPR007872">
    <property type="entry name" value="DPH_MB_dom"/>
</dbReference>
<dbReference type="Gene3D" id="1.10.510.10">
    <property type="entry name" value="Transferase(Phosphotransferase) domain 1"/>
    <property type="match status" value="1"/>
</dbReference>
<dbReference type="Gene3D" id="3.30.200.20">
    <property type="entry name" value="Phosphorylase Kinase, domain 1"/>
    <property type="match status" value="1"/>
</dbReference>
<keyword evidence="6 8" id="KW-0067">ATP-binding</keyword>
<keyword evidence="4 8" id="KW-0547">Nucleotide-binding</keyword>
<comment type="catalytic activity">
    <reaction evidence="10">
        <text>L-threonyl-[protein] + ATP = O-phospho-L-threonyl-[protein] + ADP + H(+)</text>
        <dbReference type="Rhea" id="RHEA:46608"/>
        <dbReference type="Rhea" id="RHEA-COMP:11060"/>
        <dbReference type="Rhea" id="RHEA-COMP:11605"/>
        <dbReference type="ChEBI" id="CHEBI:15378"/>
        <dbReference type="ChEBI" id="CHEBI:30013"/>
        <dbReference type="ChEBI" id="CHEBI:30616"/>
        <dbReference type="ChEBI" id="CHEBI:61977"/>
        <dbReference type="ChEBI" id="CHEBI:456216"/>
        <dbReference type="EC" id="2.7.11.1"/>
    </reaction>
</comment>
<dbReference type="InterPro" id="IPR008271">
    <property type="entry name" value="Ser/Thr_kinase_AS"/>
</dbReference>
<reference evidence="14 15" key="1">
    <citation type="submission" date="2021-02" db="EMBL/GenBank/DDBJ databases">
        <title>Plant Genome Project.</title>
        <authorList>
            <person name="Zhang R.-G."/>
        </authorList>
    </citation>
    <scope>NUCLEOTIDE SEQUENCE [LARGE SCALE GENOMIC DNA]</scope>
    <source>
        <tissue evidence="14">Leaves</tissue>
    </source>
</reference>